<dbReference type="Proteomes" id="UP000009138">
    <property type="component" value="Unassembled WGS sequence"/>
</dbReference>
<dbReference type="AlphaFoldDB" id="I1BSC7"/>
<dbReference type="InParanoid" id="I1BSC7"/>
<protein>
    <submittedName>
        <fullName evidence="2">Uncharacterized protein</fullName>
    </submittedName>
</protein>
<evidence type="ECO:0000313" key="3">
    <source>
        <dbReference type="Proteomes" id="UP000009138"/>
    </source>
</evidence>
<gene>
    <name evidence="2" type="ORF">RO3G_03812</name>
</gene>
<sequence length="169" mass="19346">MAKKPKNGLILSLTVTKHVHFDNEESDESYDTDTDSSTESEESHSEEEDVEKEEEGQSLLVLDDDQGEKVDIILEKETYRIKASFTGLTIQANTSKTITINKPIEERNNHVYLFDVTHPTLLPAQGYFDPCTSLVSNKRNLEIHTVGGKMVPMFLICNFKALYLWNYKW</sequence>
<dbReference type="EMBL" id="CH476733">
    <property type="protein sequence ID" value="EIE79107.1"/>
    <property type="molecule type" value="Genomic_DNA"/>
</dbReference>
<name>I1BSC7_RHIO9</name>
<keyword evidence="3" id="KW-1185">Reference proteome</keyword>
<feature type="compositionally biased region" description="Acidic residues" evidence="1">
    <location>
        <begin position="24"/>
        <end position="61"/>
    </location>
</feature>
<dbReference type="VEuPathDB" id="FungiDB:RO3G_03812"/>
<dbReference type="GeneID" id="93610783"/>
<accession>I1BSC7</accession>
<dbReference type="OrthoDB" id="10382666at2759"/>
<evidence type="ECO:0000313" key="2">
    <source>
        <dbReference type="EMBL" id="EIE79107.1"/>
    </source>
</evidence>
<organism evidence="2 3">
    <name type="scientific">Rhizopus delemar (strain RA 99-880 / ATCC MYA-4621 / FGSC 9543 / NRRL 43880)</name>
    <name type="common">Mucormycosis agent</name>
    <name type="synonym">Rhizopus arrhizus var. delemar</name>
    <dbReference type="NCBI Taxonomy" id="246409"/>
    <lineage>
        <taxon>Eukaryota</taxon>
        <taxon>Fungi</taxon>
        <taxon>Fungi incertae sedis</taxon>
        <taxon>Mucoromycota</taxon>
        <taxon>Mucoromycotina</taxon>
        <taxon>Mucoromycetes</taxon>
        <taxon>Mucorales</taxon>
        <taxon>Mucorineae</taxon>
        <taxon>Rhizopodaceae</taxon>
        <taxon>Rhizopus</taxon>
    </lineage>
</organism>
<evidence type="ECO:0000256" key="1">
    <source>
        <dbReference type="SAM" id="MobiDB-lite"/>
    </source>
</evidence>
<dbReference type="RefSeq" id="XP_067514503.1">
    <property type="nucleotide sequence ID" value="XM_067658402.1"/>
</dbReference>
<reference evidence="2 3" key="1">
    <citation type="journal article" date="2009" name="PLoS Genet.">
        <title>Genomic analysis of the basal lineage fungus Rhizopus oryzae reveals a whole-genome duplication.</title>
        <authorList>
            <person name="Ma L.-J."/>
            <person name="Ibrahim A.S."/>
            <person name="Skory C."/>
            <person name="Grabherr M.G."/>
            <person name="Burger G."/>
            <person name="Butler M."/>
            <person name="Elias M."/>
            <person name="Idnurm A."/>
            <person name="Lang B.F."/>
            <person name="Sone T."/>
            <person name="Abe A."/>
            <person name="Calvo S.E."/>
            <person name="Corrochano L.M."/>
            <person name="Engels R."/>
            <person name="Fu J."/>
            <person name="Hansberg W."/>
            <person name="Kim J.-M."/>
            <person name="Kodira C.D."/>
            <person name="Koehrsen M.J."/>
            <person name="Liu B."/>
            <person name="Miranda-Saavedra D."/>
            <person name="O'Leary S."/>
            <person name="Ortiz-Castellanos L."/>
            <person name="Poulter R."/>
            <person name="Rodriguez-Romero J."/>
            <person name="Ruiz-Herrera J."/>
            <person name="Shen Y.-Q."/>
            <person name="Zeng Q."/>
            <person name="Galagan J."/>
            <person name="Birren B.W."/>
            <person name="Cuomo C.A."/>
            <person name="Wickes B.L."/>
        </authorList>
    </citation>
    <scope>NUCLEOTIDE SEQUENCE [LARGE SCALE GENOMIC DNA]</scope>
    <source>
        <strain evidence="3">RA 99-880 / ATCC MYA-4621 / FGSC 9543 / NRRL 43880</strain>
    </source>
</reference>
<proteinExistence type="predicted"/>
<feature type="region of interest" description="Disordered" evidence="1">
    <location>
        <begin position="15"/>
        <end position="61"/>
    </location>
</feature>